<dbReference type="Proteomes" id="UP001595604">
    <property type="component" value="Unassembled WGS sequence"/>
</dbReference>
<keyword evidence="1 3" id="KW-0238">DNA-binding</keyword>
<evidence type="ECO:0000259" key="5">
    <source>
        <dbReference type="PROSITE" id="PS51755"/>
    </source>
</evidence>
<dbReference type="PANTHER" id="PTHR48111">
    <property type="entry name" value="REGULATOR OF RPOS"/>
    <property type="match status" value="1"/>
</dbReference>
<dbReference type="CDD" id="cd00383">
    <property type="entry name" value="trans_reg_C"/>
    <property type="match status" value="1"/>
</dbReference>
<feature type="domain" description="OmpR/PhoB-type" evidence="5">
    <location>
        <begin position="123"/>
        <end position="217"/>
    </location>
</feature>
<keyword evidence="7" id="KW-1185">Reference proteome</keyword>
<dbReference type="EMBL" id="JBHRTQ010000015">
    <property type="protein sequence ID" value="MFC3175500.1"/>
    <property type="molecule type" value="Genomic_DNA"/>
</dbReference>
<dbReference type="InterPro" id="IPR036388">
    <property type="entry name" value="WH-like_DNA-bd_sf"/>
</dbReference>
<evidence type="ECO:0000259" key="4">
    <source>
        <dbReference type="PROSITE" id="PS50110"/>
    </source>
</evidence>
<gene>
    <name evidence="6" type="ORF">ACFOD9_14670</name>
</gene>
<feature type="modified residue" description="4-aspartylphosphate" evidence="2">
    <location>
        <position position="50"/>
    </location>
</feature>
<name>A0ABV7IS65_9SPHN</name>
<evidence type="ECO:0000256" key="1">
    <source>
        <dbReference type="ARBA" id="ARBA00023125"/>
    </source>
</evidence>
<dbReference type="PANTHER" id="PTHR48111:SF36">
    <property type="entry name" value="TRANSCRIPTIONAL REGULATORY PROTEIN CUTR"/>
    <property type="match status" value="1"/>
</dbReference>
<accession>A0ABV7IS65</accession>
<protein>
    <submittedName>
        <fullName evidence="6">Response regulator</fullName>
    </submittedName>
</protein>
<dbReference type="InterPro" id="IPR011006">
    <property type="entry name" value="CheY-like_superfamily"/>
</dbReference>
<dbReference type="Gene3D" id="6.10.250.690">
    <property type="match status" value="1"/>
</dbReference>
<evidence type="ECO:0000313" key="7">
    <source>
        <dbReference type="Proteomes" id="UP001595604"/>
    </source>
</evidence>
<feature type="DNA-binding region" description="OmpR/PhoB-type" evidence="3">
    <location>
        <begin position="123"/>
        <end position="217"/>
    </location>
</feature>
<dbReference type="PROSITE" id="PS50110">
    <property type="entry name" value="RESPONSE_REGULATORY"/>
    <property type="match status" value="1"/>
</dbReference>
<dbReference type="InterPro" id="IPR039420">
    <property type="entry name" value="WalR-like"/>
</dbReference>
<comment type="caution">
    <text evidence="6">The sequence shown here is derived from an EMBL/GenBank/DDBJ whole genome shotgun (WGS) entry which is preliminary data.</text>
</comment>
<organism evidence="6 7">
    <name type="scientific">Novosphingobium bradum</name>
    <dbReference type="NCBI Taxonomy" id="1737444"/>
    <lineage>
        <taxon>Bacteria</taxon>
        <taxon>Pseudomonadati</taxon>
        <taxon>Pseudomonadota</taxon>
        <taxon>Alphaproteobacteria</taxon>
        <taxon>Sphingomonadales</taxon>
        <taxon>Sphingomonadaceae</taxon>
        <taxon>Novosphingobium</taxon>
    </lineage>
</organism>
<dbReference type="InterPro" id="IPR001789">
    <property type="entry name" value="Sig_transdc_resp-reg_receiver"/>
</dbReference>
<feature type="domain" description="Response regulatory" evidence="4">
    <location>
        <begin position="2"/>
        <end position="115"/>
    </location>
</feature>
<dbReference type="Pfam" id="PF00486">
    <property type="entry name" value="Trans_reg_C"/>
    <property type="match status" value="1"/>
</dbReference>
<dbReference type="PROSITE" id="PS51755">
    <property type="entry name" value="OMPR_PHOB"/>
    <property type="match status" value="1"/>
</dbReference>
<dbReference type="CDD" id="cd17624">
    <property type="entry name" value="REC_OmpR_PmrA-like"/>
    <property type="match status" value="1"/>
</dbReference>
<reference evidence="7" key="1">
    <citation type="journal article" date="2019" name="Int. J. Syst. Evol. Microbiol.">
        <title>The Global Catalogue of Microorganisms (GCM) 10K type strain sequencing project: providing services to taxonomists for standard genome sequencing and annotation.</title>
        <authorList>
            <consortium name="The Broad Institute Genomics Platform"/>
            <consortium name="The Broad Institute Genome Sequencing Center for Infectious Disease"/>
            <person name="Wu L."/>
            <person name="Ma J."/>
        </authorList>
    </citation>
    <scope>NUCLEOTIDE SEQUENCE [LARGE SCALE GENOMIC DNA]</scope>
    <source>
        <strain evidence="7">KCTC 42984</strain>
    </source>
</reference>
<sequence>MSVLLVEDDRMLGSAIVDGLARHFAVDWVRSLGDAEVALRTGAYEFMILDLGLPDGSGLDLLRAERRRGNQLPIIILTARGQLEDRLAGLNSGADDYLVKPFDLDELVARGEAMRRRLRGSASPVITCGALAYEPATRTATLDGQPLHLSARELAVLDELMAAQGRVIGKDRIEARLYDLGSEVESNTVEVYVSRLRRKIGRERIVTVRGLGYTVPREPARQAAPEAGPEAGRA</sequence>
<dbReference type="SMART" id="SM00448">
    <property type="entry name" value="REC"/>
    <property type="match status" value="1"/>
</dbReference>
<dbReference type="SMART" id="SM00862">
    <property type="entry name" value="Trans_reg_C"/>
    <property type="match status" value="1"/>
</dbReference>
<keyword evidence="2" id="KW-0597">Phosphoprotein</keyword>
<dbReference type="SUPFAM" id="SSF52172">
    <property type="entry name" value="CheY-like"/>
    <property type="match status" value="1"/>
</dbReference>
<evidence type="ECO:0000256" key="3">
    <source>
        <dbReference type="PROSITE-ProRule" id="PRU01091"/>
    </source>
</evidence>
<dbReference type="Gene3D" id="3.40.50.2300">
    <property type="match status" value="1"/>
</dbReference>
<dbReference type="Pfam" id="PF00072">
    <property type="entry name" value="Response_reg"/>
    <property type="match status" value="1"/>
</dbReference>
<dbReference type="Gene3D" id="1.10.10.10">
    <property type="entry name" value="Winged helix-like DNA-binding domain superfamily/Winged helix DNA-binding domain"/>
    <property type="match status" value="1"/>
</dbReference>
<proteinExistence type="predicted"/>
<dbReference type="InterPro" id="IPR001867">
    <property type="entry name" value="OmpR/PhoB-type_DNA-bd"/>
</dbReference>
<evidence type="ECO:0000256" key="2">
    <source>
        <dbReference type="PROSITE-ProRule" id="PRU00169"/>
    </source>
</evidence>
<dbReference type="RefSeq" id="WP_379510876.1">
    <property type="nucleotide sequence ID" value="NZ_JBHRTQ010000015.1"/>
</dbReference>
<evidence type="ECO:0000313" key="6">
    <source>
        <dbReference type="EMBL" id="MFC3175500.1"/>
    </source>
</evidence>